<feature type="region of interest" description="Disordered" evidence="1">
    <location>
        <begin position="86"/>
        <end position="133"/>
    </location>
</feature>
<feature type="region of interest" description="Disordered" evidence="1">
    <location>
        <begin position="24"/>
        <end position="73"/>
    </location>
</feature>
<feature type="compositionally biased region" description="Polar residues" evidence="1">
    <location>
        <begin position="46"/>
        <end position="73"/>
    </location>
</feature>
<reference evidence="3" key="1">
    <citation type="journal article" date="2017" name="Nat. Ecol. Evol.">
        <title>Genome expansion and lineage-specific genetic innovations in the forest pathogenic fungi Armillaria.</title>
        <authorList>
            <person name="Sipos G."/>
            <person name="Prasanna A.N."/>
            <person name="Walter M.C."/>
            <person name="O'Connor E."/>
            <person name="Balint B."/>
            <person name="Krizsan K."/>
            <person name="Kiss B."/>
            <person name="Hess J."/>
            <person name="Varga T."/>
            <person name="Slot J."/>
            <person name="Riley R."/>
            <person name="Boka B."/>
            <person name="Rigling D."/>
            <person name="Barry K."/>
            <person name="Lee J."/>
            <person name="Mihaltcheva S."/>
            <person name="LaButti K."/>
            <person name="Lipzen A."/>
            <person name="Waldron R."/>
            <person name="Moloney N.M."/>
            <person name="Sperisen C."/>
            <person name="Kredics L."/>
            <person name="Vagvoelgyi C."/>
            <person name="Patrignani A."/>
            <person name="Fitzpatrick D."/>
            <person name="Nagy I."/>
            <person name="Doyle S."/>
            <person name="Anderson J.B."/>
            <person name="Grigoriev I.V."/>
            <person name="Gueldener U."/>
            <person name="Muensterkoetter M."/>
            <person name="Nagy L.G."/>
        </authorList>
    </citation>
    <scope>NUCLEOTIDE SEQUENCE [LARGE SCALE GENOMIC DNA]</scope>
    <source>
        <strain evidence="3">Ar21-2</strain>
    </source>
</reference>
<dbReference type="Proteomes" id="UP000217790">
    <property type="component" value="Unassembled WGS sequence"/>
</dbReference>
<dbReference type="AlphaFoldDB" id="A0A2H3EUJ2"/>
<dbReference type="EMBL" id="KZ293644">
    <property type="protein sequence ID" value="PBL04048.1"/>
    <property type="molecule type" value="Genomic_DNA"/>
</dbReference>
<name>A0A2H3EUJ2_ARMGA</name>
<feature type="compositionally biased region" description="Polar residues" evidence="1">
    <location>
        <begin position="86"/>
        <end position="118"/>
    </location>
</feature>
<organism evidence="2 3">
    <name type="scientific">Armillaria gallica</name>
    <name type="common">Bulbous honey fungus</name>
    <name type="synonym">Armillaria bulbosa</name>
    <dbReference type="NCBI Taxonomy" id="47427"/>
    <lineage>
        <taxon>Eukaryota</taxon>
        <taxon>Fungi</taxon>
        <taxon>Dikarya</taxon>
        <taxon>Basidiomycota</taxon>
        <taxon>Agaricomycotina</taxon>
        <taxon>Agaricomycetes</taxon>
        <taxon>Agaricomycetidae</taxon>
        <taxon>Agaricales</taxon>
        <taxon>Marasmiineae</taxon>
        <taxon>Physalacriaceae</taxon>
        <taxon>Armillaria</taxon>
    </lineage>
</organism>
<evidence type="ECO:0000313" key="3">
    <source>
        <dbReference type="Proteomes" id="UP000217790"/>
    </source>
</evidence>
<proteinExistence type="predicted"/>
<dbReference type="OrthoDB" id="8922241at2759"/>
<evidence type="ECO:0008006" key="4">
    <source>
        <dbReference type="Google" id="ProtNLM"/>
    </source>
</evidence>
<evidence type="ECO:0000313" key="2">
    <source>
        <dbReference type="EMBL" id="PBL04048.1"/>
    </source>
</evidence>
<protein>
    <recommendedName>
        <fullName evidence="4">C2H2-type domain-containing protein</fullName>
    </recommendedName>
</protein>
<evidence type="ECO:0000256" key="1">
    <source>
        <dbReference type="SAM" id="MobiDB-lite"/>
    </source>
</evidence>
<keyword evidence="3" id="KW-1185">Reference proteome</keyword>
<gene>
    <name evidence="2" type="ORF">ARMGADRAFT_1070534</name>
</gene>
<accession>A0A2H3EUJ2</accession>
<feature type="compositionally biased region" description="Basic and acidic residues" evidence="1">
    <location>
        <begin position="26"/>
        <end position="43"/>
    </location>
</feature>
<dbReference type="InParanoid" id="A0A2H3EUJ2"/>
<sequence>MPASNTKPEQTSLLQPECQVVLTHNRNRDTSSRTHGIHPDRPGRSINPTSTGINSSDTNYHPTNPGLQGNVDTSFSHLKDAISSNSAPQILHTNSSQGGVIGTSDMNLPQTNPAQRHASQAGRAQGNSVDHPRHRCQFPDCRIEFSSRKVSRHIADHHLRGVSGSDTIMCPIDEATMLARNLSRHYEAKHLKSLRVKCPYCSHEFARSDSLPRHIRESCPRRVQE</sequence>
<dbReference type="Gene3D" id="3.30.160.60">
    <property type="entry name" value="Classic Zinc Finger"/>
    <property type="match status" value="1"/>
</dbReference>